<keyword evidence="2 7" id="KW-0813">Transport</keyword>
<dbReference type="CDD" id="cd06261">
    <property type="entry name" value="TM_PBP2"/>
    <property type="match status" value="1"/>
</dbReference>
<feature type="transmembrane region" description="Helical" evidence="7">
    <location>
        <begin position="197"/>
        <end position="215"/>
    </location>
</feature>
<comment type="similarity">
    <text evidence="7">Belongs to the binding-protein-dependent transport system permease family.</text>
</comment>
<dbReference type="InterPro" id="IPR035906">
    <property type="entry name" value="MetI-like_sf"/>
</dbReference>
<gene>
    <name evidence="9" type="ORF">SAMN05216352_103147</name>
</gene>
<evidence type="ECO:0000313" key="10">
    <source>
        <dbReference type="Proteomes" id="UP000199017"/>
    </source>
</evidence>
<dbReference type="EMBL" id="FNDU01000003">
    <property type="protein sequence ID" value="SDH87267.1"/>
    <property type="molecule type" value="Genomic_DNA"/>
</dbReference>
<feature type="transmembrane region" description="Helical" evidence="7">
    <location>
        <begin position="170"/>
        <end position="190"/>
    </location>
</feature>
<dbReference type="Gene3D" id="1.10.3720.10">
    <property type="entry name" value="MetI-like"/>
    <property type="match status" value="1"/>
</dbReference>
<sequence>MRILDKFYFIGLGIVFLGIFLLPFIWQVSPFSISVADRLQEPSMDHWFGTDHLGRDIFSRIVHGAGYTVGFSVLSILITALIGVPAGILAGVKGRGTDKLLMRIGDAFLAFPDFLLALLLSAVLGPGLFNVILAVIFVKWIQYSYLVRGITREIMQGQAVMISRINGSSLFSIVCYHVYPAIASHVLVLCTTDVGKVMLLIASLSYIGLGAQPPIPEWGAMLNESRAYLEGHPHLLFFPGLAIVLTSLLFYIAGDKCRDHLLKDERIEKEETEDRRYA</sequence>
<reference evidence="9 10" key="1">
    <citation type="submission" date="2016-10" db="EMBL/GenBank/DDBJ databases">
        <authorList>
            <person name="de Groot N.N."/>
        </authorList>
    </citation>
    <scope>NUCLEOTIDE SEQUENCE [LARGE SCALE GENOMIC DNA]</scope>
    <source>
        <strain evidence="10">P4B,CCM 7963,CECT 7998,DSM 25260,IBRC-M 10614,KCTC 13821</strain>
    </source>
</reference>
<keyword evidence="10" id="KW-1185">Reference proteome</keyword>
<organism evidence="9 10">
    <name type="scientific">Alteribacillus bidgolensis</name>
    <dbReference type="NCBI Taxonomy" id="930129"/>
    <lineage>
        <taxon>Bacteria</taxon>
        <taxon>Bacillati</taxon>
        <taxon>Bacillota</taxon>
        <taxon>Bacilli</taxon>
        <taxon>Bacillales</taxon>
        <taxon>Bacillaceae</taxon>
        <taxon>Alteribacillus</taxon>
    </lineage>
</organism>
<keyword evidence="5 7" id="KW-1133">Transmembrane helix</keyword>
<dbReference type="InterPro" id="IPR000515">
    <property type="entry name" value="MetI-like"/>
</dbReference>
<evidence type="ECO:0000256" key="5">
    <source>
        <dbReference type="ARBA" id="ARBA00022989"/>
    </source>
</evidence>
<dbReference type="PROSITE" id="PS50928">
    <property type="entry name" value="ABC_TM1"/>
    <property type="match status" value="1"/>
</dbReference>
<dbReference type="RefSeq" id="WP_170031660.1">
    <property type="nucleotide sequence ID" value="NZ_FNDU01000003.1"/>
</dbReference>
<keyword evidence="6 7" id="KW-0472">Membrane</keyword>
<dbReference type="STRING" id="930129.SAMN05216352_103147"/>
<keyword evidence="4 7" id="KW-0812">Transmembrane</keyword>
<feature type="transmembrane region" description="Helical" evidence="7">
    <location>
        <begin position="69"/>
        <end position="92"/>
    </location>
</feature>
<dbReference type="SUPFAM" id="SSF161098">
    <property type="entry name" value="MetI-like"/>
    <property type="match status" value="1"/>
</dbReference>
<evidence type="ECO:0000256" key="4">
    <source>
        <dbReference type="ARBA" id="ARBA00022692"/>
    </source>
</evidence>
<evidence type="ECO:0000259" key="8">
    <source>
        <dbReference type="PROSITE" id="PS50928"/>
    </source>
</evidence>
<dbReference type="PANTHER" id="PTHR43386:SF1">
    <property type="entry name" value="D,D-DIPEPTIDE TRANSPORT SYSTEM PERMEASE PROTEIN DDPC-RELATED"/>
    <property type="match status" value="1"/>
</dbReference>
<name>A0A1G8FYS1_9BACI</name>
<dbReference type="InterPro" id="IPR050366">
    <property type="entry name" value="BP-dependent_transpt_permease"/>
</dbReference>
<evidence type="ECO:0000256" key="7">
    <source>
        <dbReference type="RuleBase" id="RU363032"/>
    </source>
</evidence>
<accession>A0A1G8FYS1</accession>
<keyword evidence="3" id="KW-1003">Cell membrane</keyword>
<dbReference type="GO" id="GO:0005886">
    <property type="term" value="C:plasma membrane"/>
    <property type="evidence" value="ECO:0007669"/>
    <property type="project" value="UniProtKB-SubCell"/>
</dbReference>
<evidence type="ECO:0000256" key="1">
    <source>
        <dbReference type="ARBA" id="ARBA00004651"/>
    </source>
</evidence>
<evidence type="ECO:0000256" key="6">
    <source>
        <dbReference type="ARBA" id="ARBA00023136"/>
    </source>
</evidence>
<dbReference type="Pfam" id="PF00528">
    <property type="entry name" value="BPD_transp_1"/>
    <property type="match status" value="1"/>
</dbReference>
<protein>
    <submittedName>
        <fullName evidence="9">Peptide/nickel transport system permease protein</fullName>
    </submittedName>
</protein>
<evidence type="ECO:0000256" key="3">
    <source>
        <dbReference type="ARBA" id="ARBA00022475"/>
    </source>
</evidence>
<proteinExistence type="inferred from homology"/>
<feature type="transmembrane region" description="Helical" evidence="7">
    <location>
        <begin position="235"/>
        <end position="253"/>
    </location>
</feature>
<feature type="transmembrane region" description="Helical" evidence="7">
    <location>
        <begin position="7"/>
        <end position="26"/>
    </location>
</feature>
<comment type="subcellular location">
    <subcellularLocation>
        <location evidence="1 7">Cell membrane</location>
        <topology evidence="1 7">Multi-pass membrane protein</topology>
    </subcellularLocation>
</comment>
<dbReference type="Proteomes" id="UP000199017">
    <property type="component" value="Unassembled WGS sequence"/>
</dbReference>
<feature type="transmembrane region" description="Helical" evidence="7">
    <location>
        <begin position="113"/>
        <end position="138"/>
    </location>
</feature>
<dbReference type="AlphaFoldDB" id="A0A1G8FYS1"/>
<evidence type="ECO:0000256" key="2">
    <source>
        <dbReference type="ARBA" id="ARBA00022448"/>
    </source>
</evidence>
<feature type="domain" description="ABC transmembrane type-1" evidence="8">
    <location>
        <begin position="65"/>
        <end position="254"/>
    </location>
</feature>
<dbReference type="PANTHER" id="PTHR43386">
    <property type="entry name" value="OLIGOPEPTIDE TRANSPORT SYSTEM PERMEASE PROTEIN APPC"/>
    <property type="match status" value="1"/>
</dbReference>
<evidence type="ECO:0000313" key="9">
    <source>
        <dbReference type="EMBL" id="SDH87267.1"/>
    </source>
</evidence>
<dbReference type="GO" id="GO:0055085">
    <property type="term" value="P:transmembrane transport"/>
    <property type="evidence" value="ECO:0007669"/>
    <property type="project" value="InterPro"/>
</dbReference>